<sequence length="29" mass="3411">MCGFFFICVKLTISENEKTKTEWLIQTLS</sequence>
<accession>A0AAU8GD65</accession>
<dbReference type="EMBL" id="PP856713">
    <property type="protein sequence ID" value="XCH39619.1"/>
    <property type="molecule type" value="Genomic_DNA"/>
</dbReference>
<proteinExistence type="predicted"/>
<reference evidence="1" key="1">
    <citation type="submission" date="2024-05" db="EMBL/GenBank/DDBJ databases">
        <authorList>
            <person name="Mugo M.M."/>
            <person name="Musyoki A.M."/>
            <person name="Makumi A.M."/>
            <person name="Mutai I."/>
            <person name="Drechsel O."/>
            <person name="Kering K.K."/>
            <person name="Muturi P."/>
            <person name="Mbae C.K."/>
            <person name="Kariuki S.M."/>
        </authorList>
    </citation>
    <scope>NUCLEOTIDE SEQUENCE</scope>
</reference>
<gene>
    <name evidence="1" type="ORF">FANJXIIC_CDS0027</name>
</gene>
<organism evidence="1">
    <name type="scientific">Salmonella phage vB_STmST19_KE08</name>
    <dbReference type="NCBI Taxonomy" id="3161165"/>
    <lineage>
        <taxon>Viruses</taxon>
        <taxon>Duplodnaviria</taxon>
        <taxon>Heunggongvirae</taxon>
        <taxon>Uroviricota</taxon>
        <taxon>Caudoviricetes</taxon>
    </lineage>
</organism>
<name>A0AAU8GD65_9CAUD</name>
<evidence type="ECO:0000313" key="1">
    <source>
        <dbReference type="EMBL" id="XCH39619.1"/>
    </source>
</evidence>
<protein>
    <submittedName>
        <fullName evidence="1">Uncharacterized protein</fullName>
    </submittedName>
</protein>